<accession>A0A2I9D0D4</accession>
<dbReference type="AlphaFoldDB" id="A0A2I9D0D4"/>
<dbReference type="OrthoDB" id="9808813at2"/>
<organism evidence="2 3">
    <name type="scientific">Deinococcus aerius</name>
    <dbReference type="NCBI Taxonomy" id="200253"/>
    <lineage>
        <taxon>Bacteria</taxon>
        <taxon>Thermotogati</taxon>
        <taxon>Deinococcota</taxon>
        <taxon>Deinococci</taxon>
        <taxon>Deinococcales</taxon>
        <taxon>Deinococcaceae</taxon>
        <taxon>Deinococcus</taxon>
    </lineage>
</organism>
<dbReference type="GO" id="GO:0009432">
    <property type="term" value="P:SOS response"/>
    <property type="evidence" value="ECO:0007669"/>
    <property type="project" value="TreeGrafter"/>
</dbReference>
<dbReference type="GO" id="GO:0006281">
    <property type="term" value="P:DNA repair"/>
    <property type="evidence" value="ECO:0007669"/>
    <property type="project" value="InterPro"/>
</dbReference>
<comment type="caution">
    <text evidence="2">The sequence shown here is derived from an EMBL/GenBank/DDBJ whole genome shotgun (WGS) entry which is preliminary data.</text>
</comment>
<keyword evidence="3" id="KW-1185">Reference proteome</keyword>
<reference evidence="3" key="1">
    <citation type="submission" date="2018-01" db="EMBL/GenBank/DDBJ databases">
        <title>Draft Genome Sequence of the Radioresistant Bacterium Deinococcus aerius TR0125, Isolated from the Higher Atmosphere above Japan.</title>
        <authorList>
            <person name="Satoh K."/>
            <person name="Arai H."/>
            <person name="Sanzen T."/>
            <person name="Kawaguchi Y."/>
            <person name="Hayashi H."/>
            <person name="Yokobori S."/>
            <person name="Yamagishi A."/>
            <person name="Oono Y."/>
            <person name="Narumi I."/>
        </authorList>
    </citation>
    <scope>NUCLEOTIDE SEQUENCE [LARGE SCALE GENOMIC DNA]</scope>
    <source>
        <strain evidence="3">TR0125</strain>
    </source>
</reference>
<sequence length="68" mass="7457">MTRLVVHVDMNAFYVSVEVRDQPELREKPVAVIVLGRRGVVLTPELTAGYWVRPLGVSAVNLSPRAGA</sequence>
<dbReference type="InterPro" id="IPR050116">
    <property type="entry name" value="DNA_polymerase-Y"/>
</dbReference>
<evidence type="ECO:0000313" key="2">
    <source>
        <dbReference type="EMBL" id="GBF07972.1"/>
    </source>
</evidence>
<dbReference type="GO" id="GO:0042276">
    <property type="term" value="P:error-prone translesion synthesis"/>
    <property type="evidence" value="ECO:0007669"/>
    <property type="project" value="TreeGrafter"/>
</dbReference>
<dbReference type="InterPro" id="IPR001126">
    <property type="entry name" value="UmuC"/>
</dbReference>
<dbReference type="Proteomes" id="UP000236569">
    <property type="component" value="Unassembled WGS sequence"/>
</dbReference>
<evidence type="ECO:0000259" key="1">
    <source>
        <dbReference type="PROSITE" id="PS50173"/>
    </source>
</evidence>
<dbReference type="Gene3D" id="3.40.1170.60">
    <property type="match status" value="1"/>
</dbReference>
<dbReference type="PANTHER" id="PTHR11076">
    <property type="entry name" value="DNA REPAIR POLYMERASE UMUC / TRANSFERASE FAMILY MEMBER"/>
    <property type="match status" value="1"/>
</dbReference>
<dbReference type="EMBL" id="BFAG01000020">
    <property type="protein sequence ID" value="GBF07972.1"/>
    <property type="molecule type" value="Genomic_DNA"/>
</dbReference>
<gene>
    <name evidence="2" type="ORF">DAERI_200029</name>
</gene>
<dbReference type="SUPFAM" id="SSF56672">
    <property type="entry name" value="DNA/RNA polymerases"/>
    <property type="match status" value="1"/>
</dbReference>
<dbReference type="PROSITE" id="PS50173">
    <property type="entry name" value="UMUC"/>
    <property type="match status" value="1"/>
</dbReference>
<dbReference type="GO" id="GO:0003887">
    <property type="term" value="F:DNA-directed DNA polymerase activity"/>
    <property type="evidence" value="ECO:0007669"/>
    <property type="project" value="TreeGrafter"/>
</dbReference>
<evidence type="ECO:0000313" key="3">
    <source>
        <dbReference type="Proteomes" id="UP000236569"/>
    </source>
</evidence>
<proteinExistence type="predicted"/>
<feature type="domain" description="UmuC" evidence="1">
    <location>
        <begin position="5"/>
        <end position="48"/>
    </location>
</feature>
<dbReference type="InterPro" id="IPR043502">
    <property type="entry name" value="DNA/RNA_pol_sf"/>
</dbReference>
<dbReference type="RefSeq" id="WP_103131254.1">
    <property type="nucleotide sequence ID" value="NZ_BFAG01000020.1"/>
</dbReference>
<dbReference type="PANTHER" id="PTHR11076:SF33">
    <property type="entry name" value="DNA POLYMERASE KAPPA"/>
    <property type="match status" value="1"/>
</dbReference>
<protein>
    <submittedName>
        <fullName evidence="2">DNA polymerase IV, dinB</fullName>
    </submittedName>
</protein>
<dbReference type="Pfam" id="PF00817">
    <property type="entry name" value="IMS"/>
    <property type="match status" value="1"/>
</dbReference>
<dbReference type="GO" id="GO:0005829">
    <property type="term" value="C:cytosol"/>
    <property type="evidence" value="ECO:0007669"/>
    <property type="project" value="TreeGrafter"/>
</dbReference>
<name>A0A2I9D0D4_9DEIO</name>